<evidence type="ECO:0000256" key="1">
    <source>
        <dbReference type="SAM" id="Coils"/>
    </source>
</evidence>
<feature type="coiled-coil region" evidence="1">
    <location>
        <begin position="41"/>
        <end position="85"/>
    </location>
</feature>
<accession>A0A4Z1T1X8</accession>
<dbReference type="VEuPathDB" id="GiardiaDB:GMRT_16388"/>
<feature type="compositionally biased region" description="Basic and acidic residues" evidence="2">
    <location>
        <begin position="7"/>
        <end position="26"/>
    </location>
</feature>
<protein>
    <submittedName>
        <fullName evidence="3">Uncharacterized protein</fullName>
    </submittedName>
</protein>
<comment type="caution">
    <text evidence="3">The sequence shown here is derived from an EMBL/GenBank/DDBJ whole genome shotgun (WGS) entry which is preliminary data.</text>
</comment>
<keyword evidence="4" id="KW-1185">Reference proteome</keyword>
<dbReference type="EMBL" id="VDLU01000005">
    <property type="protein sequence ID" value="TNJ26569.1"/>
    <property type="molecule type" value="Genomic_DNA"/>
</dbReference>
<organism evidence="3 4">
    <name type="scientific">Giardia muris</name>
    <dbReference type="NCBI Taxonomy" id="5742"/>
    <lineage>
        <taxon>Eukaryota</taxon>
        <taxon>Metamonada</taxon>
        <taxon>Diplomonadida</taxon>
        <taxon>Hexamitidae</taxon>
        <taxon>Giardiinae</taxon>
        <taxon>Giardia</taxon>
    </lineage>
</organism>
<feature type="region of interest" description="Disordered" evidence="2">
    <location>
        <begin position="1"/>
        <end position="26"/>
    </location>
</feature>
<dbReference type="Proteomes" id="UP000315496">
    <property type="component" value="Chromosome 5"/>
</dbReference>
<reference evidence="3 4" key="1">
    <citation type="submission" date="2019-05" db="EMBL/GenBank/DDBJ databases">
        <title>The compact genome of Giardia muris reveals important steps in the evolution of intestinal protozoan parasites.</title>
        <authorList>
            <person name="Xu F."/>
            <person name="Jimenez-Gonzalez A."/>
            <person name="Einarsson E."/>
            <person name="Astvaldsson A."/>
            <person name="Peirasmaki D."/>
            <person name="Eckmann L."/>
            <person name="Andersson J.O."/>
            <person name="Svard S.G."/>
            <person name="Jerlstrom-Hultqvist J."/>
        </authorList>
    </citation>
    <scope>NUCLEOTIDE SEQUENCE [LARGE SCALE GENOMIC DNA]</scope>
    <source>
        <strain evidence="3 4">Roberts-Thomson</strain>
    </source>
</reference>
<evidence type="ECO:0000313" key="4">
    <source>
        <dbReference type="Proteomes" id="UP000315496"/>
    </source>
</evidence>
<gene>
    <name evidence="3" type="ORF">GMRT_16388</name>
</gene>
<dbReference type="OrthoDB" id="10256100at2759"/>
<proteinExistence type="predicted"/>
<name>A0A4Z1T1X8_GIAMU</name>
<sequence>MPTRRGGGKEEDEGRGQDGARDEDGLRADVALLKKNNDTFIRNIKKQNQVIAEQNEALGRQRAELERLAGRVEALERLLERGEKDEGRRQIAFAVDEAAEQAKEDAAAFDARVFRVLQRELEGCAYMKSVVEAIRTLDGEIEQIREYLNTFA</sequence>
<dbReference type="AlphaFoldDB" id="A0A4Z1T1X8"/>
<evidence type="ECO:0000313" key="3">
    <source>
        <dbReference type="EMBL" id="TNJ26569.1"/>
    </source>
</evidence>
<evidence type="ECO:0000256" key="2">
    <source>
        <dbReference type="SAM" id="MobiDB-lite"/>
    </source>
</evidence>
<keyword evidence="1" id="KW-0175">Coiled coil</keyword>